<keyword evidence="2" id="KW-1185">Reference proteome</keyword>
<dbReference type="Proteomes" id="UP000198820">
    <property type="component" value="Unassembled WGS sequence"/>
</dbReference>
<reference evidence="1 2" key="1">
    <citation type="submission" date="2016-10" db="EMBL/GenBank/DDBJ databases">
        <authorList>
            <person name="de Groot N.N."/>
        </authorList>
    </citation>
    <scope>NUCLEOTIDE SEQUENCE [LARGE SCALE GENOMIC DNA]</scope>
    <source>
        <strain evidence="1 2">DSM 23581</strain>
    </source>
</reference>
<name>A0A1H4D8H8_9FLAO</name>
<evidence type="ECO:0000313" key="2">
    <source>
        <dbReference type="Proteomes" id="UP000198820"/>
    </source>
</evidence>
<accession>A0A1H4D8H8</accession>
<dbReference type="STRING" id="908615.SAMN05421540_11018"/>
<dbReference type="InterPro" id="IPR026350">
    <property type="entry name" value="GxxExxY"/>
</dbReference>
<dbReference type="AlphaFoldDB" id="A0A1H4D8H8"/>
<protein>
    <submittedName>
        <fullName evidence="1">GxxExxY protein</fullName>
    </submittedName>
</protein>
<dbReference type="NCBIfam" id="TIGR04256">
    <property type="entry name" value="GxxExxY"/>
    <property type="match status" value="1"/>
</dbReference>
<dbReference type="EMBL" id="FNQF01000010">
    <property type="protein sequence ID" value="SEA69014.1"/>
    <property type="molecule type" value="Genomic_DNA"/>
</dbReference>
<evidence type="ECO:0000313" key="1">
    <source>
        <dbReference type="EMBL" id="SEA69014.1"/>
    </source>
</evidence>
<gene>
    <name evidence="1" type="ORF">SAMN05421540_11018</name>
</gene>
<dbReference type="Pfam" id="PF13366">
    <property type="entry name" value="PDDEXK_3"/>
    <property type="match status" value="1"/>
</dbReference>
<sequence length="131" mass="15476">MDPSKILYKDESYKIIGCCMTVHNELGAGFLEAVYEEALEKEFQRQQIPYQKQVKLDLYYQGQKLQKKYRADFICYDKIILELKVVQNIPLAFYKQLRNYLKATNLELGMLINFESSSLTYKRILNKPDSD</sequence>
<proteinExistence type="predicted"/>
<organism evidence="1 2">
    <name type="scientific">Psychroflexus halocasei</name>
    <dbReference type="NCBI Taxonomy" id="908615"/>
    <lineage>
        <taxon>Bacteria</taxon>
        <taxon>Pseudomonadati</taxon>
        <taxon>Bacteroidota</taxon>
        <taxon>Flavobacteriia</taxon>
        <taxon>Flavobacteriales</taxon>
        <taxon>Flavobacteriaceae</taxon>
        <taxon>Psychroflexus</taxon>
    </lineage>
</organism>
<dbReference type="RefSeq" id="WP_093245246.1">
    <property type="nucleotide sequence ID" value="NZ_FNQF01000010.1"/>
</dbReference>